<evidence type="ECO:0000313" key="3">
    <source>
        <dbReference type="EMBL" id="GAA1780507.1"/>
    </source>
</evidence>
<dbReference type="SMART" id="SM00854">
    <property type="entry name" value="PGA_cap"/>
    <property type="match status" value="1"/>
</dbReference>
<gene>
    <name evidence="3" type="ORF">GCM10009811_02190</name>
</gene>
<comment type="similarity">
    <text evidence="1">Belongs to the CapA family.</text>
</comment>
<protein>
    <recommendedName>
        <fullName evidence="2">Capsule synthesis protein CapA domain-containing protein</fullName>
    </recommendedName>
</protein>
<dbReference type="PANTHER" id="PTHR33393:SF13">
    <property type="entry name" value="PGA BIOSYNTHESIS PROTEIN CAPA"/>
    <property type="match status" value="1"/>
</dbReference>
<sequence length="305" mass="32404">MFAKVKKLISSADISLCHMETPLTSTNTNLSRPGILVFNTPHELADAVKSTGYEGCDFASNHTWDMGLAGLADTINVFDTAGLGLAAPGATEASPKETGTYESHGVRIAHLAYTYTIYNNWGPNTDVPPEAPWLAESLWPAVTAEGIIKDAKQAKADGADFVVVSMHWGQEYVAEPTADQTSIAKALLTSPEVDVILGTHVHRVQPCSQIDGKYVFYGLGNFLSNQSPSVDSSLIPQTQEGIHVTVTLTKDADGTVSSTASYQPTKVNLAGHVITPATKAGNPTTYDRVTKTLESLGDCPLTPAN</sequence>
<dbReference type="InterPro" id="IPR052169">
    <property type="entry name" value="CW_Biosynth-Accessory"/>
</dbReference>
<comment type="caution">
    <text evidence="3">The sequence shown here is derived from an EMBL/GenBank/DDBJ whole genome shotgun (WGS) entry which is preliminary data.</text>
</comment>
<organism evidence="3 4">
    <name type="scientific">Nostocoides veronense</name>
    <dbReference type="NCBI Taxonomy" id="330836"/>
    <lineage>
        <taxon>Bacteria</taxon>
        <taxon>Bacillati</taxon>
        <taxon>Actinomycetota</taxon>
        <taxon>Actinomycetes</taxon>
        <taxon>Micrococcales</taxon>
        <taxon>Intrasporangiaceae</taxon>
        <taxon>Nostocoides</taxon>
    </lineage>
</organism>
<dbReference type="SUPFAM" id="SSF56300">
    <property type="entry name" value="Metallo-dependent phosphatases"/>
    <property type="match status" value="1"/>
</dbReference>
<reference evidence="3 4" key="1">
    <citation type="journal article" date="2019" name="Int. J. Syst. Evol. Microbiol.">
        <title>The Global Catalogue of Microorganisms (GCM) 10K type strain sequencing project: providing services to taxonomists for standard genome sequencing and annotation.</title>
        <authorList>
            <consortium name="The Broad Institute Genomics Platform"/>
            <consortium name="The Broad Institute Genome Sequencing Center for Infectious Disease"/>
            <person name="Wu L."/>
            <person name="Ma J."/>
        </authorList>
    </citation>
    <scope>NUCLEOTIDE SEQUENCE [LARGE SCALE GENOMIC DNA]</scope>
    <source>
        <strain evidence="3 4">JCM 15592</strain>
    </source>
</reference>
<dbReference type="EMBL" id="BAAAPO010000006">
    <property type="protein sequence ID" value="GAA1780507.1"/>
    <property type="molecule type" value="Genomic_DNA"/>
</dbReference>
<name>A0ABN2L9K1_9MICO</name>
<dbReference type="PANTHER" id="PTHR33393">
    <property type="entry name" value="POLYGLUTAMINE SYNTHESIS ACCESSORY PROTEIN RV0574C-RELATED"/>
    <property type="match status" value="1"/>
</dbReference>
<dbReference type="InterPro" id="IPR019079">
    <property type="entry name" value="Capsule_synth_CapA"/>
</dbReference>
<evidence type="ECO:0000313" key="4">
    <source>
        <dbReference type="Proteomes" id="UP001499938"/>
    </source>
</evidence>
<dbReference type="CDD" id="cd07381">
    <property type="entry name" value="MPP_CapA"/>
    <property type="match status" value="1"/>
</dbReference>
<dbReference type="InterPro" id="IPR029052">
    <property type="entry name" value="Metallo-depent_PP-like"/>
</dbReference>
<proteinExistence type="inferred from homology"/>
<keyword evidence="4" id="KW-1185">Reference proteome</keyword>
<evidence type="ECO:0000259" key="2">
    <source>
        <dbReference type="SMART" id="SM00854"/>
    </source>
</evidence>
<dbReference type="Pfam" id="PF09587">
    <property type="entry name" value="PGA_cap"/>
    <property type="match status" value="1"/>
</dbReference>
<dbReference type="Proteomes" id="UP001499938">
    <property type="component" value="Unassembled WGS sequence"/>
</dbReference>
<evidence type="ECO:0000256" key="1">
    <source>
        <dbReference type="ARBA" id="ARBA00005662"/>
    </source>
</evidence>
<dbReference type="Gene3D" id="3.60.21.10">
    <property type="match status" value="1"/>
</dbReference>
<accession>A0ABN2L9K1</accession>
<feature type="domain" description="Capsule synthesis protein CapA" evidence="2">
    <location>
        <begin position="1"/>
        <end position="226"/>
    </location>
</feature>